<dbReference type="EMBL" id="NFDL01000080">
    <property type="protein sequence ID" value="OTY40661.1"/>
    <property type="molecule type" value="Genomic_DNA"/>
</dbReference>
<dbReference type="Pfam" id="PF00535">
    <property type="entry name" value="Glycos_transf_2"/>
    <property type="match status" value="1"/>
</dbReference>
<dbReference type="InterPro" id="IPR001173">
    <property type="entry name" value="Glyco_trans_2-like"/>
</dbReference>
<name>A0A243B882_BACTU</name>
<dbReference type="PANTHER" id="PTHR22916">
    <property type="entry name" value="GLYCOSYLTRANSFERASE"/>
    <property type="match status" value="1"/>
</dbReference>
<evidence type="ECO:0000259" key="4">
    <source>
        <dbReference type="Pfam" id="PF00535"/>
    </source>
</evidence>
<feature type="domain" description="Glycosyltransferase 2-like" evidence="4">
    <location>
        <begin position="7"/>
        <end position="175"/>
    </location>
</feature>
<reference evidence="5 6" key="1">
    <citation type="submission" date="2016-10" db="EMBL/GenBank/DDBJ databases">
        <title>Comparative genomics of Bacillus thuringiensis reveals a path to pathogens against multiple invertebrate hosts.</title>
        <authorList>
            <person name="Zheng J."/>
            <person name="Gao Q."/>
            <person name="Liu H."/>
            <person name="Peng D."/>
            <person name="Ruan L."/>
            <person name="Sun M."/>
        </authorList>
    </citation>
    <scope>NUCLEOTIDE SEQUENCE [LARGE SCALE GENOMIC DNA]</scope>
    <source>
        <strain evidence="5">BGSC 4BX1</strain>
    </source>
</reference>
<dbReference type="SUPFAM" id="SSF53448">
    <property type="entry name" value="Nucleotide-diphospho-sugar transferases"/>
    <property type="match status" value="1"/>
</dbReference>
<protein>
    <submittedName>
        <fullName evidence="5">Ss-1,4-galactosyltransferase</fullName>
    </submittedName>
</protein>
<dbReference type="AlphaFoldDB" id="A0A243B882"/>
<evidence type="ECO:0000256" key="3">
    <source>
        <dbReference type="ARBA" id="ARBA00022679"/>
    </source>
</evidence>
<dbReference type="GO" id="GO:0016757">
    <property type="term" value="F:glycosyltransferase activity"/>
    <property type="evidence" value="ECO:0007669"/>
    <property type="project" value="UniProtKB-KW"/>
</dbReference>
<evidence type="ECO:0000313" key="5">
    <source>
        <dbReference type="EMBL" id="OTY40661.1"/>
    </source>
</evidence>
<organism evidence="5 6">
    <name type="scientific">Bacillus thuringiensis serovar pingluonsis</name>
    <dbReference type="NCBI Taxonomy" id="180881"/>
    <lineage>
        <taxon>Bacteria</taxon>
        <taxon>Bacillati</taxon>
        <taxon>Bacillota</taxon>
        <taxon>Bacilli</taxon>
        <taxon>Bacillales</taxon>
        <taxon>Bacillaceae</taxon>
        <taxon>Bacillus</taxon>
        <taxon>Bacillus cereus group</taxon>
    </lineage>
</organism>
<dbReference type="CDD" id="cd00761">
    <property type="entry name" value="Glyco_tranf_GTA_type"/>
    <property type="match status" value="1"/>
</dbReference>
<evidence type="ECO:0000256" key="2">
    <source>
        <dbReference type="ARBA" id="ARBA00022676"/>
    </source>
</evidence>
<keyword evidence="3 5" id="KW-0808">Transferase</keyword>
<dbReference type="RefSeq" id="WP_088120017.1">
    <property type="nucleotide sequence ID" value="NZ_NFDL01000080.1"/>
</dbReference>
<comment type="caution">
    <text evidence="5">The sequence shown here is derived from an EMBL/GenBank/DDBJ whole genome shotgun (WGS) entry which is preliminary data.</text>
</comment>
<accession>A0A243B882</accession>
<sequence>MARPKISIIVAAYNVENYIEKCLESLIAQSIKDIEILVINDGSRDNTMKIANELAKHDKRIRVITQENGGLSAARNTGINHANGEFIAFVDGDDYLDKSMYEILYEKLITGNLDLVVCGFKKVWLDENANKLREKEYYFNKELLNGNILENFLCKHDEPFVVAWNKLYRTEIIKKNNIYFENRAFFEDVGFIPRYLYYADKVACLDNAMYYYVQRKGSITKSYNSMIESSLINTLRVVKEFFKKDISLRPYIDTLELRLKIYHLNYLIDNKKDIKAIRKEIIGKKKLGGNLPYKHKVSVFLLKNNMYEFIYKNIWGKFNEK</sequence>
<dbReference type="Proteomes" id="UP000195089">
    <property type="component" value="Unassembled WGS sequence"/>
</dbReference>
<dbReference type="InterPro" id="IPR029044">
    <property type="entry name" value="Nucleotide-diphossugar_trans"/>
</dbReference>
<keyword evidence="2 5" id="KW-0328">Glycosyltransferase</keyword>
<proteinExistence type="inferred from homology"/>
<comment type="similarity">
    <text evidence="1">Belongs to the glycosyltransferase 2 family.</text>
</comment>
<evidence type="ECO:0000313" key="6">
    <source>
        <dbReference type="Proteomes" id="UP000195089"/>
    </source>
</evidence>
<gene>
    <name evidence="5" type="ORF">BK742_19755</name>
</gene>
<evidence type="ECO:0000256" key="1">
    <source>
        <dbReference type="ARBA" id="ARBA00006739"/>
    </source>
</evidence>
<dbReference type="Gene3D" id="3.90.550.10">
    <property type="entry name" value="Spore Coat Polysaccharide Biosynthesis Protein SpsA, Chain A"/>
    <property type="match status" value="1"/>
</dbReference>
<dbReference type="PANTHER" id="PTHR22916:SF51">
    <property type="entry name" value="GLYCOSYLTRANSFERASE EPSH-RELATED"/>
    <property type="match status" value="1"/>
</dbReference>